<name>A0ABP0TTQ0_9BRYO</name>
<dbReference type="SUPFAM" id="SSF56112">
    <property type="entry name" value="Protein kinase-like (PK-like)"/>
    <property type="match status" value="1"/>
</dbReference>
<dbReference type="Proteomes" id="UP001497512">
    <property type="component" value="Chromosome 14"/>
</dbReference>
<dbReference type="EMBL" id="OZ019906">
    <property type="protein sequence ID" value="CAK9204736.1"/>
    <property type="molecule type" value="Genomic_DNA"/>
</dbReference>
<dbReference type="PANTHER" id="PTHR48006:SF84">
    <property type="entry name" value="REPEAT TRANSMEMBRANE PROTEIN KINASE, PUTATIVE, EXPRESSED-RELATED"/>
    <property type="match status" value="1"/>
</dbReference>
<dbReference type="Gene3D" id="3.80.10.10">
    <property type="entry name" value="Ribonuclease Inhibitor"/>
    <property type="match status" value="1"/>
</dbReference>
<evidence type="ECO:0000313" key="4">
    <source>
        <dbReference type="Proteomes" id="UP001497512"/>
    </source>
</evidence>
<evidence type="ECO:0000259" key="2">
    <source>
        <dbReference type="PROSITE" id="PS50011"/>
    </source>
</evidence>
<protein>
    <recommendedName>
        <fullName evidence="2">Protein kinase domain-containing protein</fullName>
    </recommendedName>
</protein>
<dbReference type="InterPro" id="IPR051824">
    <property type="entry name" value="LRR_Rcpt-Like_S/T_Kinase"/>
</dbReference>
<feature type="transmembrane region" description="Helical" evidence="1">
    <location>
        <begin position="215"/>
        <end position="242"/>
    </location>
</feature>
<dbReference type="Gene3D" id="3.30.200.20">
    <property type="entry name" value="Phosphorylase Kinase, domain 1"/>
    <property type="match status" value="1"/>
</dbReference>
<dbReference type="InterPro" id="IPR011009">
    <property type="entry name" value="Kinase-like_dom_sf"/>
</dbReference>
<proteinExistence type="predicted"/>
<accession>A0ABP0TTQ0</accession>
<keyword evidence="1" id="KW-1133">Transmembrane helix</keyword>
<dbReference type="InterPro" id="IPR000719">
    <property type="entry name" value="Prot_kinase_dom"/>
</dbReference>
<gene>
    <name evidence="3" type="ORF">CSSPTR1EN2_LOCUS7535</name>
</gene>
<feature type="domain" description="Protein kinase" evidence="2">
    <location>
        <begin position="296"/>
        <end position="576"/>
    </location>
</feature>
<sequence>MLGKLVENLIFGVLLLGVISLQFYHQQAHATASEDAVLEQLKLLWRKATCNQLKEWVVSVNPCSGPWPGVACALRDGRPADATHQVPCSINNSNCTVIALRLPNCGLVGEIPFILAGLPNLQALDLHGNFLVGEITSELLNTFANLTYLDLSSNYLNGTIPQMENQALVVSWESNCFLSNIGNCHLDAGMRELLNCRNHTSISLQPCRSWARQHFLVLVVLLLVCPFATIILVSLLILGYYWRAQEFLPQATTNFRHLNSQIRGETRSDPTSNYGVQPQLLMRFTYQELEIATDHFHESRLLGCGSGASGSLIYHGLLDDGTYVAVKKIQRDSIHDFSAEFWHDIKVREKVHHPNVVNMRGYCEGGGKEPDGPPILLVFDYMPNGSVLDALLSDDDSLLSWDRRFSIALGVVMGLEYLHEHNIPPITHGKIKPSNILLDSDFNAQLGDFGAARVGFISDRSALVGTPGFVDPEYAITGRFTEKSDVFSFGMLMLVLISGRRMMESHSSGKAQLMSWMQVLAKAELSDLVDPRLQSTYDKHQVSLCAQIVLLCTRIQPELRPSMSEIRNLLEGNAKVPISGSLVESPSSSSRTYSFVSVGYTQSSGSSFYGTSESL</sequence>
<organism evidence="3 4">
    <name type="scientific">Sphagnum troendelagicum</name>
    <dbReference type="NCBI Taxonomy" id="128251"/>
    <lineage>
        <taxon>Eukaryota</taxon>
        <taxon>Viridiplantae</taxon>
        <taxon>Streptophyta</taxon>
        <taxon>Embryophyta</taxon>
        <taxon>Bryophyta</taxon>
        <taxon>Sphagnophytina</taxon>
        <taxon>Sphagnopsida</taxon>
        <taxon>Sphagnales</taxon>
        <taxon>Sphagnaceae</taxon>
        <taxon>Sphagnum</taxon>
    </lineage>
</organism>
<dbReference type="Gene3D" id="1.10.510.10">
    <property type="entry name" value="Transferase(Phosphotransferase) domain 1"/>
    <property type="match status" value="1"/>
</dbReference>
<reference evidence="3" key="1">
    <citation type="submission" date="2024-02" db="EMBL/GenBank/DDBJ databases">
        <authorList>
            <consortium name="ELIXIR-Norway"/>
            <consortium name="Elixir Norway"/>
        </authorList>
    </citation>
    <scope>NUCLEOTIDE SEQUENCE</scope>
</reference>
<evidence type="ECO:0000256" key="1">
    <source>
        <dbReference type="SAM" id="Phobius"/>
    </source>
</evidence>
<evidence type="ECO:0000313" key="3">
    <source>
        <dbReference type="EMBL" id="CAK9204736.1"/>
    </source>
</evidence>
<dbReference type="PANTHER" id="PTHR48006">
    <property type="entry name" value="LEUCINE-RICH REPEAT-CONTAINING PROTEIN DDB_G0281931-RELATED"/>
    <property type="match status" value="1"/>
</dbReference>
<keyword evidence="1" id="KW-0472">Membrane</keyword>
<dbReference type="InterPro" id="IPR032675">
    <property type="entry name" value="LRR_dom_sf"/>
</dbReference>
<keyword evidence="4" id="KW-1185">Reference proteome</keyword>
<dbReference type="SUPFAM" id="SSF52058">
    <property type="entry name" value="L domain-like"/>
    <property type="match status" value="1"/>
</dbReference>
<dbReference type="Pfam" id="PF00069">
    <property type="entry name" value="Pkinase"/>
    <property type="match status" value="1"/>
</dbReference>
<dbReference type="PROSITE" id="PS50011">
    <property type="entry name" value="PROTEIN_KINASE_DOM"/>
    <property type="match status" value="1"/>
</dbReference>
<feature type="transmembrane region" description="Helical" evidence="1">
    <location>
        <begin position="6"/>
        <end position="24"/>
    </location>
</feature>
<keyword evidence="1" id="KW-0812">Transmembrane</keyword>